<proteinExistence type="predicted"/>
<evidence type="ECO:0000313" key="4">
    <source>
        <dbReference type="Proteomes" id="UP000008066"/>
    </source>
</evidence>
<keyword evidence="4" id="KW-1185">Reference proteome</keyword>
<dbReference type="Proteomes" id="UP000008066">
    <property type="component" value="Unassembled WGS sequence"/>
</dbReference>
<feature type="transmembrane region" description="Helical" evidence="2">
    <location>
        <begin position="50"/>
        <end position="70"/>
    </location>
</feature>
<gene>
    <name evidence="3" type="ORF">CTHT_0042660</name>
</gene>
<dbReference type="OrthoDB" id="4571782at2759"/>
<keyword evidence="2" id="KW-1133">Transmembrane helix</keyword>
<protein>
    <submittedName>
        <fullName evidence="3">Uncharacterized protein</fullName>
    </submittedName>
</protein>
<accession>G0SAL0</accession>
<dbReference type="eggNOG" id="ENOG502RJ7B">
    <property type="taxonomic scope" value="Eukaryota"/>
</dbReference>
<keyword evidence="2" id="KW-0812">Transmembrane</keyword>
<organism evidence="4">
    <name type="scientific">Chaetomium thermophilum (strain DSM 1495 / CBS 144.50 / IMI 039719)</name>
    <name type="common">Thermochaetoides thermophila</name>
    <dbReference type="NCBI Taxonomy" id="759272"/>
    <lineage>
        <taxon>Eukaryota</taxon>
        <taxon>Fungi</taxon>
        <taxon>Dikarya</taxon>
        <taxon>Ascomycota</taxon>
        <taxon>Pezizomycotina</taxon>
        <taxon>Sordariomycetes</taxon>
        <taxon>Sordariomycetidae</taxon>
        <taxon>Sordariales</taxon>
        <taxon>Chaetomiaceae</taxon>
        <taxon>Thermochaetoides</taxon>
    </lineage>
</organism>
<name>G0SAL0_CHATD</name>
<dbReference type="KEGG" id="cthr:CTHT_0042660"/>
<evidence type="ECO:0000256" key="1">
    <source>
        <dbReference type="SAM" id="MobiDB-lite"/>
    </source>
</evidence>
<dbReference type="EMBL" id="GL988043">
    <property type="protein sequence ID" value="EGS19782.1"/>
    <property type="molecule type" value="Genomic_DNA"/>
</dbReference>
<dbReference type="AlphaFoldDB" id="G0SAL0"/>
<dbReference type="GeneID" id="18258304"/>
<dbReference type="RefSeq" id="XP_006694667.1">
    <property type="nucleotide sequence ID" value="XM_006694604.1"/>
</dbReference>
<keyword evidence="2" id="KW-0472">Membrane</keyword>
<feature type="region of interest" description="Disordered" evidence="1">
    <location>
        <begin position="145"/>
        <end position="201"/>
    </location>
</feature>
<sequence length="201" mass="22144">MVAMLNVIVLLDGSHEGYCHGITNSINLQGDDKIVVGWGRHHVHMDKRRVVCASLDLVFGFGALVIFTYIPSVLITTWRSRHNQPRGFSKFQEQDEDVEQGLSIPHLGTTGPAQVVAAEPRRPATPQSPPPSYHSAVLELDEEYPDLNSHAPGTTAPARRSSMETVSSLGVERYLVSDGWRAPENPPEYSSRPPSLHYAVP</sequence>
<evidence type="ECO:0000313" key="3">
    <source>
        <dbReference type="EMBL" id="EGS19782.1"/>
    </source>
</evidence>
<reference evidence="3 4" key="1">
    <citation type="journal article" date="2011" name="Cell">
        <title>Insight into structure and assembly of the nuclear pore complex by utilizing the genome of a eukaryotic thermophile.</title>
        <authorList>
            <person name="Amlacher S."/>
            <person name="Sarges P."/>
            <person name="Flemming D."/>
            <person name="van Noort V."/>
            <person name="Kunze R."/>
            <person name="Devos D.P."/>
            <person name="Arumugam M."/>
            <person name="Bork P."/>
            <person name="Hurt E."/>
        </authorList>
    </citation>
    <scope>NUCLEOTIDE SEQUENCE [LARGE SCALE GENOMIC DNA]</scope>
    <source>
        <strain evidence="4">DSM 1495 / CBS 144.50 / IMI 039719</strain>
    </source>
</reference>
<dbReference type="HOGENOM" id="CLU_1360274_0_0_1"/>
<evidence type="ECO:0000256" key="2">
    <source>
        <dbReference type="SAM" id="Phobius"/>
    </source>
</evidence>